<organism evidence="1 2">
    <name type="scientific">Bimuria novae-zelandiae CBS 107.79</name>
    <dbReference type="NCBI Taxonomy" id="1447943"/>
    <lineage>
        <taxon>Eukaryota</taxon>
        <taxon>Fungi</taxon>
        <taxon>Dikarya</taxon>
        <taxon>Ascomycota</taxon>
        <taxon>Pezizomycotina</taxon>
        <taxon>Dothideomycetes</taxon>
        <taxon>Pleosporomycetidae</taxon>
        <taxon>Pleosporales</taxon>
        <taxon>Massarineae</taxon>
        <taxon>Didymosphaeriaceae</taxon>
        <taxon>Bimuria</taxon>
    </lineage>
</organism>
<dbReference type="Proteomes" id="UP000800036">
    <property type="component" value="Unassembled WGS sequence"/>
</dbReference>
<dbReference type="EMBL" id="ML976697">
    <property type="protein sequence ID" value="KAF1970867.1"/>
    <property type="molecule type" value="Genomic_DNA"/>
</dbReference>
<reference evidence="1" key="1">
    <citation type="journal article" date="2020" name="Stud. Mycol.">
        <title>101 Dothideomycetes genomes: a test case for predicting lifestyles and emergence of pathogens.</title>
        <authorList>
            <person name="Haridas S."/>
            <person name="Albert R."/>
            <person name="Binder M."/>
            <person name="Bloem J."/>
            <person name="Labutti K."/>
            <person name="Salamov A."/>
            <person name="Andreopoulos B."/>
            <person name="Baker S."/>
            <person name="Barry K."/>
            <person name="Bills G."/>
            <person name="Bluhm B."/>
            <person name="Cannon C."/>
            <person name="Castanera R."/>
            <person name="Culley D."/>
            <person name="Daum C."/>
            <person name="Ezra D."/>
            <person name="Gonzalez J."/>
            <person name="Henrissat B."/>
            <person name="Kuo A."/>
            <person name="Liang C."/>
            <person name="Lipzen A."/>
            <person name="Lutzoni F."/>
            <person name="Magnuson J."/>
            <person name="Mondo S."/>
            <person name="Nolan M."/>
            <person name="Ohm R."/>
            <person name="Pangilinan J."/>
            <person name="Park H.-J."/>
            <person name="Ramirez L."/>
            <person name="Alfaro M."/>
            <person name="Sun H."/>
            <person name="Tritt A."/>
            <person name="Yoshinaga Y."/>
            <person name="Zwiers L.-H."/>
            <person name="Turgeon B."/>
            <person name="Goodwin S."/>
            <person name="Spatafora J."/>
            <person name="Crous P."/>
            <person name="Grigoriev I."/>
        </authorList>
    </citation>
    <scope>NUCLEOTIDE SEQUENCE</scope>
    <source>
        <strain evidence="1">CBS 107.79</strain>
    </source>
</reference>
<dbReference type="AlphaFoldDB" id="A0A6A5VCA5"/>
<accession>A0A6A5VCA5</accession>
<name>A0A6A5VCA5_9PLEO</name>
<sequence>MASCQHNVNQCSLADARCIPCDQNISRKPGLRQYKCSECGYIWCTQCWKKEEVELQVKTSSNIRHRKPWKFGACA</sequence>
<proteinExistence type="predicted"/>
<evidence type="ECO:0000313" key="1">
    <source>
        <dbReference type="EMBL" id="KAF1970867.1"/>
    </source>
</evidence>
<evidence type="ECO:0000313" key="2">
    <source>
        <dbReference type="Proteomes" id="UP000800036"/>
    </source>
</evidence>
<keyword evidence="2" id="KW-1185">Reference proteome</keyword>
<gene>
    <name evidence="1" type="ORF">BU23DRAFT_200512</name>
</gene>
<protein>
    <submittedName>
        <fullName evidence="1">Uncharacterized protein</fullName>
    </submittedName>
</protein>